<evidence type="ECO:0000313" key="2">
    <source>
        <dbReference type="EMBL" id="KAF4495049.1"/>
    </source>
</evidence>
<protein>
    <recommendedName>
        <fullName evidence="1">Nitroreductase domain-containing protein</fullName>
    </recommendedName>
</protein>
<dbReference type="Pfam" id="PF00881">
    <property type="entry name" value="Nitroreductase"/>
    <property type="match status" value="1"/>
</dbReference>
<reference evidence="2" key="1">
    <citation type="submission" date="2020-01" db="EMBL/GenBank/DDBJ databases">
        <title>Identification and distribution of gene clusters putatively required for synthesis of sphingolipid metabolism inhibitors in phylogenetically diverse species of the filamentous fungus Fusarium.</title>
        <authorList>
            <person name="Kim H.-S."/>
            <person name="Busman M."/>
            <person name="Brown D.W."/>
            <person name="Divon H."/>
            <person name="Uhlig S."/>
            <person name="Proctor R.H."/>
        </authorList>
    </citation>
    <scope>NUCLEOTIDE SEQUENCE</scope>
    <source>
        <strain evidence="2">NRRL 31653</strain>
    </source>
</reference>
<dbReference type="OrthoDB" id="41362at2759"/>
<evidence type="ECO:0000313" key="3">
    <source>
        <dbReference type="Proteomes" id="UP000737391"/>
    </source>
</evidence>
<dbReference type="InterPro" id="IPR000415">
    <property type="entry name" value="Nitroreductase-like"/>
</dbReference>
<organism evidence="2 3">
    <name type="scientific">Fusarium agapanthi</name>
    <dbReference type="NCBI Taxonomy" id="1803897"/>
    <lineage>
        <taxon>Eukaryota</taxon>
        <taxon>Fungi</taxon>
        <taxon>Dikarya</taxon>
        <taxon>Ascomycota</taxon>
        <taxon>Pezizomycotina</taxon>
        <taxon>Sordariomycetes</taxon>
        <taxon>Hypocreomycetidae</taxon>
        <taxon>Hypocreales</taxon>
        <taxon>Nectriaceae</taxon>
        <taxon>Fusarium</taxon>
        <taxon>Fusarium fujikuroi species complex</taxon>
    </lineage>
</organism>
<keyword evidence="3" id="KW-1185">Reference proteome</keyword>
<dbReference type="Proteomes" id="UP000737391">
    <property type="component" value="Unassembled WGS sequence"/>
</dbReference>
<sequence length="198" mass="21762">MSLILKNIMPQAFGCRDNIHDDSKPAMPSQQTFRRHEIQSARNTVAETILDRHSTRAFCTGQEVPMSVIEDCFSVTQHTPSSTNIQPWRVTVASVLTLETFGVLTMIIAAESETHNSPASSPSAGDKVSFGKEISSSQVNDVLPIAEALKIADGTEILVGKGEKHTFKSIYNGAGLPRRVLVVFVRHFFCCVWSLPMD</sequence>
<feature type="domain" description="Nitroreductase" evidence="1">
    <location>
        <begin position="49"/>
        <end position="93"/>
    </location>
</feature>
<dbReference type="GO" id="GO:0016491">
    <property type="term" value="F:oxidoreductase activity"/>
    <property type="evidence" value="ECO:0007669"/>
    <property type="project" value="InterPro"/>
</dbReference>
<dbReference type="AlphaFoldDB" id="A0A9P5E9Q9"/>
<dbReference type="EMBL" id="LUFC02000699">
    <property type="protein sequence ID" value="KAF4495049.1"/>
    <property type="molecule type" value="Genomic_DNA"/>
</dbReference>
<gene>
    <name evidence="2" type="ORF">FAGAP_8875</name>
</gene>
<comment type="caution">
    <text evidence="2">The sequence shown here is derived from an EMBL/GenBank/DDBJ whole genome shotgun (WGS) entry which is preliminary data.</text>
</comment>
<dbReference type="Gene3D" id="3.40.109.10">
    <property type="entry name" value="NADH Oxidase"/>
    <property type="match status" value="1"/>
</dbReference>
<proteinExistence type="predicted"/>
<dbReference type="InterPro" id="IPR029479">
    <property type="entry name" value="Nitroreductase"/>
</dbReference>
<evidence type="ECO:0000259" key="1">
    <source>
        <dbReference type="Pfam" id="PF00881"/>
    </source>
</evidence>
<name>A0A9P5E9Q9_9HYPO</name>
<accession>A0A9P5E9Q9</accession>
<dbReference type="SUPFAM" id="SSF55469">
    <property type="entry name" value="FMN-dependent nitroreductase-like"/>
    <property type="match status" value="1"/>
</dbReference>